<dbReference type="InterPro" id="IPR022040">
    <property type="entry name" value="MKT1_N"/>
</dbReference>
<proteinExistence type="inferred from homology"/>
<dbReference type="PANTHER" id="PTHR11081:SF32">
    <property type="entry name" value="POST-TRANSCRIPTIONAL REGULATOR MKT1"/>
    <property type="match status" value="1"/>
</dbReference>
<comment type="similarity">
    <text evidence="2">Belongs to the XPG/RAD2 endonuclease family.</text>
</comment>
<dbReference type="SUPFAM" id="SSF88723">
    <property type="entry name" value="PIN domain-like"/>
    <property type="match status" value="1"/>
</dbReference>
<keyword evidence="6" id="KW-1185">Reference proteome</keyword>
<dbReference type="PANTHER" id="PTHR11081">
    <property type="entry name" value="FLAP ENDONUCLEASE FAMILY MEMBER"/>
    <property type="match status" value="1"/>
</dbReference>
<evidence type="ECO:0000256" key="1">
    <source>
        <dbReference type="ARBA" id="ARBA00022845"/>
    </source>
</evidence>
<dbReference type="InterPro" id="IPR006084">
    <property type="entry name" value="XPG/Rad2"/>
</dbReference>
<dbReference type="AlphaFoldDB" id="A0AAD5U6B4"/>
<evidence type="ECO:0000256" key="2">
    <source>
        <dbReference type="ARBA" id="ARBA00024023"/>
    </source>
</evidence>
<feature type="domain" description="Post-transcriptional regulator MKT1 N-terminal" evidence="4">
    <location>
        <begin position="325"/>
        <end position="415"/>
    </location>
</feature>
<protein>
    <submittedName>
        <fullName evidence="5">Uncharacterized protein</fullName>
    </submittedName>
</protein>
<dbReference type="Pfam" id="PF12246">
    <property type="entry name" value="MKT1_C"/>
    <property type="match status" value="1"/>
</dbReference>
<evidence type="ECO:0000313" key="6">
    <source>
        <dbReference type="Proteomes" id="UP001211065"/>
    </source>
</evidence>
<dbReference type="EMBL" id="JADGJW010000050">
    <property type="protein sequence ID" value="KAJ3225872.1"/>
    <property type="molecule type" value="Genomic_DNA"/>
</dbReference>
<dbReference type="GO" id="GO:0017108">
    <property type="term" value="F:5'-flap endonuclease activity"/>
    <property type="evidence" value="ECO:0007669"/>
    <property type="project" value="TreeGrafter"/>
</dbReference>
<comment type="caution">
    <text evidence="5">The sequence shown here is derived from an EMBL/GenBank/DDBJ whole genome shotgun (WGS) entry which is preliminary data.</text>
</comment>
<reference evidence="5" key="1">
    <citation type="submission" date="2020-05" db="EMBL/GenBank/DDBJ databases">
        <title>Phylogenomic resolution of chytrid fungi.</title>
        <authorList>
            <person name="Stajich J.E."/>
            <person name="Amses K."/>
            <person name="Simmons R."/>
            <person name="Seto K."/>
            <person name="Myers J."/>
            <person name="Bonds A."/>
            <person name="Quandt C.A."/>
            <person name="Barry K."/>
            <person name="Liu P."/>
            <person name="Grigoriev I."/>
            <person name="Longcore J.E."/>
            <person name="James T.Y."/>
        </authorList>
    </citation>
    <scope>NUCLEOTIDE SEQUENCE</scope>
    <source>
        <strain evidence="5">JEL0476</strain>
    </source>
</reference>
<sequence>MTIRKFDNYLNERNLQSTLPLSALNEVRLGIDGLLWLRKILKFKSNDSSTDLNDLGKIFASIVATGGTVPFNTLNEVITKELDNFKSVELMVNIQPFFVFNGLQVRHVRDQSHKSFLLTDYRESTRESAWLSYEKGDFKSAFELWFKSNSVGVVDYLSVVFKILHDNNVEFMRAPFSQWAQLVYLENHPKQLTHCTYSDTNILVWDGIERCITHIDFEKNTFKFIEKSRVLADLNVSNEQFLDISIMAGFDFIDTFPPIATAFDFRKAVEAGANYLATLHNFLEHPQVMELNYVEMFNRTKTTIRNHLILTEEGRVEPFARDYAPNDLHEIFGFRYPDELFFFLCHGVISPQLMIYLHTGAVFESHPLGKGDSLEYRNFLKSSKLLELRGIAFNLLTWNLHVNIQNQPMVSVNWFEKELNLGIPKPEITGLKWLPSVDHTQLPQPPHVKTPQLSDKNQILPSKTVNWFPDSKKKQKTEIIDIKFVLKTVQLFQRFKTTQPKDPNTLNPSLLREFKFCSTTEELQSLLLLRLLEVLNYSHNSIHLRTFGIALLKGLSLQPVTFNSSATNVTESANFSANNGEELLNVFELLKKGVLNNSKFQKNYEYTESFVKIFANQPAFMQDEKKTYCHLRLIIRVISVLNFQLKAGKLFPGQFDRSLLEFNNFVKVSNRCTRNIFESILISYAVNDQQEILKEYNSQQQQPEENKAFINSTKNILKFNFNSAIINTETNSFAKQMDHTHYNKSLENKKLGEKGTDLIELSLAKLEDIYQDASSFDVRDQFYRGIHFWKQVLEGVKSLANAAIDGIPKDLTQAFLQAEEWFKDKR</sequence>
<keyword evidence="1" id="KW-0810">Translation regulation</keyword>
<gene>
    <name evidence="5" type="ORF">HK099_006075</name>
</gene>
<dbReference type="GO" id="GO:0006417">
    <property type="term" value="P:regulation of translation"/>
    <property type="evidence" value="ECO:0007669"/>
    <property type="project" value="UniProtKB-KW"/>
</dbReference>
<evidence type="ECO:0000259" key="4">
    <source>
        <dbReference type="Pfam" id="PF12247"/>
    </source>
</evidence>
<evidence type="ECO:0000259" key="3">
    <source>
        <dbReference type="Pfam" id="PF12246"/>
    </source>
</evidence>
<name>A0AAD5U6B4_9FUNG</name>
<dbReference type="InterPro" id="IPR022039">
    <property type="entry name" value="MKT1_C"/>
</dbReference>
<dbReference type="Gene3D" id="3.40.50.1010">
    <property type="entry name" value="5'-nuclease"/>
    <property type="match status" value="1"/>
</dbReference>
<dbReference type="Pfam" id="PF12247">
    <property type="entry name" value="MKT1_N"/>
    <property type="match status" value="1"/>
</dbReference>
<dbReference type="InterPro" id="IPR029060">
    <property type="entry name" value="PIN-like_dom_sf"/>
</dbReference>
<feature type="domain" description="Post-transcriptional regulator MKT1 C-terminal" evidence="3">
    <location>
        <begin position="530"/>
        <end position="823"/>
    </location>
</feature>
<evidence type="ECO:0000313" key="5">
    <source>
        <dbReference type="EMBL" id="KAJ3225872.1"/>
    </source>
</evidence>
<dbReference type="CDD" id="cd09858">
    <property type="entry name" value="PIN_MKT1"/>
    <property type="match status" value="1"/>
</dbReference>
<organism evidence="5 6">
    <name type="scientific">Clydaea vesicula</name>
    <dbReference type="NCBI Taxonomy" id="447962"/>
    <lineage>
        <taxon>Eukaryota</taxon>
        <taxon>Fungi</taxon>
        <taxon>Fungi incertae sedis</taxon>
        <taxon>Chytridiomycota</taxon>
        <taxon>Chytridiomycota incertae sedis</taxon>
        <taxon>Chytridiomycetes</taxon>
        <taxon>Lobulomycetales</taxon>
        <taxon>Lobulomycetaceae</taxon>
        <taxon>Clydaea</taxon>
    </lineage>
</organism>
<dbReference type="Proteomes" id="UP001211065">
    <property type="component" value="Unassembled WGS sequence"/>
</dbReference>
<accession>A0AAD5U6B4</accession>